<feature type="non-terminal residue" evidence="1">
    <location>
        <position position="95"/>
    </location>
</feature>
<sequence length="95" mass="11056">MYEKKMTNKRSKKNQQSNLLKAKKMMKKSFYTFSFCSTSTPVAFFSLSTMTSPMDLDPKPLLEPPTTRHFPFFGCFLQSILKLKMHPTSTKFVDE</sequence>
<protein>
    <submittedName>
        <fullName evidence="1">Putative ovule protein</fullName>
    </submittedName>
</protein>
<dbReference type="EMBL" id="GEDG01038893">
    <property type="protein sequence ID" value="JAP07373.1"/>
    <property type="molecule type" value="Transcribed_RNA"/>
</dbReference>
<accession>A0A0V0GHP6</accession>
<evidence type="ECO:0000313" key="1">
    <source>
        <dbReference type="EMBL" id="JAP07373.1"/>
    </source>
</evidence>
<reference evidence="1" key="1">
    <citation type="submission" date="2015-12" db="EMBL/GenBank/DDBJ databases">
        <title>Gene expression during late stages of embryo sac development: a critical building block for successful pollen-pistil interactions.</title>
        <authorList>
            <person name="Liu Y."/>
            <person name="Joly V."/>
            <person name="Sabar M."/>
            <person name="Matton D.P."/>
        </authorList>
    </citation>
    <scope>NUCLEOTIDE SEQUENCE</scope>
</reference>
<name>A0A0V0GHP6_SOLCH</name>
<organism evidence="1">
    <name type="scientific">Solanum chacoense</name>
    <name type="common">Chaco potato</name>
    <dbReference type="NCBI Taxonomy" id="4108"/>
    <lineage>
        <taxon>Eukaryota</taxon>
        <taxon>Viridiplantae</taxon>
        <taxon>Streptophyta</taxon>
        <taxon>Embryophyta</taxon>
        <taxon>Tracheophyta</taxon>
        <taxon>Spermatophyta</taxon>
        <taxon>Magnoliopsida</taxon>
        <taxon>eudicotyledons</taxon>
        <taxon>Gunneridae</taxon>
        <taxon>Pentapetalae</taxon>
        <taxon>asterids</taxon>
        <taxon>lamiids</taxon>
        <taxon>Solanales</taxon>
        <taxon>Solanaceae</taxon>
        <taxon>Solanoideae</taxon>
        <taxon>Solaneae</taxon>
        <taxon>Solanum</taxon>
    </lineage>
</organism>
<dbReference type="AlphaFoldDB" id="A0A0V0GHP6"/>
<proteinExistence type="predicted"/>